<dbReference type="Proteomes" id="UP000249464">
    <property type="component" value="Unassembled WGS sequence"/>
</dbReference>
<name>A0A2X0M4G0_9BASI</name>
<dbReference type="EMBL" id="FQNC01000042">
    <property type="protein sequence ID" value="SGY39222.1"/>
    <property type="molecule type" value="Genomic_DNA"/>
</dbReference>
<organism evidence="1 2">
    <name type="scientific">Microbotryum silenes-dioicae</name>
    <dbReference type="NCBI Taxonomy" id="796604"/>
    <lineage>
        <taxon>Eukaryota</taxon>
        <taxon>Fungi</taxon>
        <taxon>Dikarya</taxon>
        <taxon>Basidiomycota</taxon>
        <taxon>Pucciniomycotina</taxon>
        <taxon>Microbotryomycetes</taxon>
        <taxon>Microbotryales</taxon>
        <taxon>Microbotryaceae</taxon>
        <taxon>Microbotryum</taxon>
    </lineage>
</organism>
<keyword evidence="2" id="KW-1185">Reference proteome</keyword>
<evidence type="ECO:0000313" key="1">
    <source>
        <dbReference type="EMBL" id="SGY39222.1"/>
    </source>
</evidence>
<protein>
    <submittedName>
        <fullName evidence="1">BQ5605_C003g02174 protein</fullName>
    </submittedName>
</protein>
<evidence type="ECO:0000313" key="2">
    <source>
        <dbReference type="Proteomes" id="UP000249464"/>
    </source>
</evidence>
<gene>
    <name evidence="1" type="primary">BQ5605_C003g02174</name>
    <name evidence="1" type="ORF">BQ5605_C003G02174</name>
</gene>
<accession>A0A2X0M4G0</accession>
<dbReference type="AlphaFoldDB" id="A0A2X0M4G0"/>
<reference evidence="1 2" key="1">
    <citation type="submission" date="2016-11" db="EMBL/GenBank/DDBJ databases">
        <authorList>
            <person name="Jaros S."/>
            <person name="Januszkiewicz K."/>
            <person name="Wedrychowicz H."/>
        </authorList>
    </citation>
    <scope>NUCLEOTIDE SEQUENCE [LARGE SCALE GENOMIC DNA]</scope>
</reference>
<proteinExistence type="predicted"/>
<sequence>MTGSPSRWATLRTSWTDSPDSIKLLNTCLIRVQADSIIIKEMKRTKCAFVASHDLAPEVLASDYIDARLDAIAEDSSQSVHNSGPEYIACTRVGVSRQIRLVVGTSYATNCALSSAD</sequence>